<dbReference type="EMBL" id="CM037162">
    <property type="protein sequence ID" value="KAH7862587.1"/>
    <property type="molecule type" value="Genomic_DNA"/>
</dbReference>
<sequence>MKKITRTKGEDRERANEELLEIFKLLEGELRAKPYFAGDEFGLVDIAMVPFRHCNGAILQQVLCSRDLWEIQHRHEKVFLDQLHVNNNKIVNEELMMHPIDDASLISSASTNFPKSRSPDKKLQVQTLGWSQNGDKKRWSLDLIQRLREEMGKISAGGLEEHALLYIPAAVPDLVIDNASCEGMGEINQDLAKENKKMKKTLMAADAKADSYKWKFWILLDDSTAVVSLACGSLCGIASSSTVDLYMFLDGYVELKFLSGG</sequence>
<protein>
    <submittedName>
        <fullName evidence="1">Uncharacterized protein</fullName>
    </submittedName>
</protein>
<keyword evidence="2" id="KW-1185">Reference proteome</keyword>
<evidence type="ECO:0000313" key="1">
    <source>
        <dbReference type="EMBL" id="KAH7862587.1"/>
    </source>
</evidence>
<dbReference type="Proteomes" id="UP000828048">
    <property type="component" value="Chromosome 12"/>
</dbReference>
<name>A0ACB7ZC25_9ERIC</name>
<gene>
    <name evidence="1" type="ORF">Vadar_006824</name>
</gene>
<reference evidence="1 2" key="1">
    <citation type="journal article" date="2021" name="Hortic Res">
        <title>High-quality reference genome and annotation aids understanding of berry development for evergreen blueberry (Vaccinium darrowii).</title>
        <authorList>
            <person name="Yu J."/>
            <person name="Hulse-Kemp A.M."/>
            <person name="Babiker E."/>
            <person name="Staton M."/>
        </authorList>
    </citation>
    <scope>NUCLEOTIDE SEQUENCE [LARGE SCALE GENOMIC DNA]</scope>
    <source>
        <strain evidence="2">cv. NJ 8807/NJ 8810</strain>
        <tissue evidence="1">Young leaf</tissue>
    </source>
</reference>
<organism evidence="1 2">
    <name type="scientific">Vaccinium darrowii</name>
    <dbReference type="NCBI Taxonomy" id="229202"/>
    <lineage>
        <taxon>Eukaryota</taxon>
        <taxon>Viridiplantae</taxon>
        <taxon>Streptophyta</taxon>
        <taxon>Embryophyta</taxon>
        <taxon>Tracheophyta</taxon>
        <taxon>Spermatophyta</taxon>
        <taxon>Magnoliopsida</taxon>
        <taxon>eudicotyledons</taxon>
        <taxon>Gunneridae</taxon>
        <taxon>Pentapetalae</taxon>
        <taxon>asterids</taxon>
        <taxon>Ericales</taxon>
        <taxon>Ericaceae</taxon>
        <taxon>Vaccinioideae</taxon>
        <taxon>Vaccinieae</taxon>
        <taxon>Vaccinium</taxon>
    </lineage>
</organism>
<comment type="caution">
    <text evidence="1">The sequence shown here is derived from an EMBL/GenBank/DDBJ whole genome shotgun (WGS) entry which is preliminary data.</text>
</comment>
<proteinExistence type="predicted"/>
<accession>A0ACB7ZC25</accession>
<evidence type="ECO:0000313" key="2">
    <source>
        <dbReference type="Proteomes" id="UP000828048"/>
    </source>
</evidence>